<evidence type="ECO:0000313" key="4">
    <source>
        <dbReference type="Proteomes" id="UP000273982"/>
    </source>
</evidence>
<reference evidence="3 4" key="1">
    <citation type="submission" date="2018-11" db="EMBL/GenBank/DDBJ databases">
        <title>Genome squencing of methanotrophic bacteria isolated from alkaline groundwater in Korea.</title>
        <authorList>
            <person name="Nguyen L.N."/>
        </authorList>
    </citation>
    <scope>NUCLEOTIDE SEQUENCE [LARGE SCALE GENOMIC DNA]</scope>
    <source>
        <strain evidence="3 4">GW6</strain>
        <plasmid evidence="4">pgw6_1</plasmid>
    </source>
</reference>
<dbReference type="Proteomes" id="UP000273982">
    <property type="component" value="Plasmid pGW6_1"/>
</dbReference>
<sequence>MPAEAFGTNPFEAFTTATTASTEGLQAIAAETTDYSKKSLEKSRALFEKLTGVKKIDEAIQLQSNFAKSAYDDFLAYATKIGETYSSLAKEAFKPINVASPAQSPVSASPSKAPVAAKQS</sequence>
<gene>
    <name evidence="3" type="ORF">EHO51_17825</name>
</gene>
<keyword evidence="3" id="KW-0614">Plasmid</keyword>
<organism evidence="3 4">
    <name type="scientific">Methylocystis rosea</name>
    <dbReference type="NCBI Taxonomy" id="173366"/>
    <lineage>
        <taxon>Bacteria</taxon>
        <taxon>Pseudomonadati</taxon>
        <taxon>Pseudomonadota</taxon>
        <taxon>Alphaproteobacteria</taxon>
        <taxon>Hyphomicrobiales</taxon>
        <taxon>Methylocystaceae</taxon>
        <taxon>Methylocystis</taxon>
    </lineage>
</organism>
<geneLocation type="plasmid" evidence="4">
    <name>pgw6_1</name>
</geneLocation>
<name>A0A3G8M9U1_9HYPH</name>
<dbReference type="EMBL" id="CP034087">
    <property type="protein sequence ID" value="AZG78711.1"/>
    <property type="molecule type" value="Genomic_DNA"/>
</dbReference>
<dbReference type="AlphaFoldDB" id="A0A3G8M9U1"/>
<evidence type="ECO:0000259" key="2">
    <source>
        <dbReference type="Pfam" id="PF09361"/>
    </source>
</evidence>
<dbReference type="Pfam" id="PF09361">
    <property type="entry name" value="Phasin_2"/>
    <property type="match status" value="1"/>
</dbReference>
<evidence type="ECO:0000313" key="3">
    <source>
        <dbReference type="EMBL" id="AZG78711.1"/>
    </source>
</evidence>
<accession>A0A3G8M9U1</accession>
<evidence type="ECO:0000256" key="1">
    <source>
        <dbReference type="SAM" id="MobiDB-lite"/>
    </source>
</evidence>
<dbReference type="KEGG" id="mros:EHO51_17825"/>
<proteinExistence type="predicted"/>
<feature type="region of interest" description="Disordered" evidence="1">
    <location>
        <begin position="100"/>
        <end position="120"/>
    </location>
</feature>
<dbReference type="RefSeq" id="WP_124740222.1">
    <property type="nucleotide sequence ID" value="NZ_CP034087.1"/>
</dbReference>
<protein>
    <submittedName>
        <fullName evidence="3">Phasin family protein</fullName>
    </submittedName>
</protein>
<feature type="domain" description="Phasin" evidence="2">
    <location>
        <begin position="6"/>
        <end position="97"/>
    </location>
</feature>
<dbReference type="InterPro" id="IPR018968">
    <property type="entry name" value="Phasin"/>
</dbReference>